<dbReference type="Proteomes" id="UP001497623">
    <property type="component" value="Unassembled WGS sequence"/>
</dbReference>
<evidence type="ECO:0000313" key="1">
    <source>
        <dbReference type="EMBL" id="CAL4115656.1"/>
    </source>
</evidence>
<dbReference type="AlphaFoldDB" id="A0AAV2R4C6"/>
<keyword evidence="2" id="KW-1185">Reference proteome</keyword>
<evidence type="ECO:0000313" key="2">
    <source>
        <dbReference type="Proteomes" id="UP001497623"/>
    </source>
</evidence>
<protein>
    <submittedName>
        <fullName evidence="1">Uncharacterized protein</fullName>
    </submittedName>
</protein>
<dbReference type="EMBL" id="CAXKWB010016173">
    <property type="protein sequence ID" value="CAL4115656.1"/>
    <property type="molecule type" value="Genomic_DNA"/>
</dbReference>
<sequence length="99" mass="11443">HNRVKQIRDLCNNQNVKILHVPTDLNPADMITKDQKATKFVESTVWWNGPWWLQEEKNWPEQEILYNLYPEGVETLGEAIQCKTSHILATVAIDIGKTS</sequence>
<comment type="caution">
    <text evidence="1">The sequence shown here is derived from an EMBL/GenBank/DDBJ whole genome shotgun (WGS) entry which is preliminary data.</text>
</comment>
<proteinExistence type="predicted"/>
<feature type="non-terminal residue" evidence="1">
    <location>
        <position position="99"/>
    </location>
</feature>
<name>A0AAV2R4C6_MEGNR</name>
<feature type="non-terminal residue" evidence="1">
    <location>
        <position position="1"/>
    </location>
</feature>
<reference evidence="1 2" key="1">
    <citation type="submission" date="2024-05" db="EMBL/GenBank/DDBJ databases">
        <authorList>
            <person name="Wallberg A."/>
        </authorList>
    </citation>
    <scope>NUCLEOTIDE SEQUENCE [LARGE SCALE GENOMIC DNA]</scope>
</reference>
<accession>A0AAV2R4C6</accession>
<gene>
    <name evidence="1" type="ORF">MNOR_LOCUS20709</name>
</gene>
<organism evidence="1 2">
    <name type="scientific">Meganyctiphanes norvegica</name>
    <name type="common">Northern krill</name>
    <name type="synonym">Thysanopoda norvegica</name>
    <dbReference type="NCBI Taxonomy" id="48144"/>
    <lineage>
        <taxon>Eukaryota</taxon>
        <taxon>Metazoa</taxon>
        <taxon>Ecdysozoa</taxon>
        <taxon>Arthropoda</taxon>
        <taxon>Crustacea</taxon>
        <taxon>Multicrustacea</taxon>
        <taxon>Malacostraca</taxon>
        <taxon>Eumalacostraca</taxon>
        <taxon>Eucarida</taxon>
        <taxon>Euphausiacea</taxon>
        <taxon>Euphausiidae</taxon>
        <taxon>Meganyctiphanes</taxon>
    </lineage>
</organism>